<protein>
    <submittedName>
        <fullName evidence="2">Amphi-Trp domain-containing protein</fullName>
    </submittedName>
</protein>
<dbReference type="AlphaFoldDB" id="A0ABD5WNJ4"/>
<dbReference type="EMBL" id="JBHSZH010000005">
    <property type="protein sequence ID" value="MFC7082106.1"/>
    <property type="molecule type" value="Genomic_DNA"/>
</dbReference>
<name>A0ABD5WNJ4_9EURY</name>
<evidence type="ECO:0000313" key="3">
    <source>
        <dbReference type="Proteomes" id="UP001596407"/>
    </source>
</evidence>
<dbReference type="Proteomes" id="UP001596407">
    <property type="component" value="Unassembled WGS sequence"/>
</dbReference>
<evidence type="ECO:0000313" key="2">
    <source>
        <dbReference type="EMBL" id="MFC7082106.1"/>
    </source>
</evidence>
<dbReference type="Pfam" id="PF20068">
    <property type="entry name" value="Amphi-Trp"/>
    <property type="match status" value="1"/>
</dbReference>
<sequence>MGDRVNLPDDRDRQRTTVTDGFFEREIHLSRQATATFLRDLADQIENDTSLTLASQEWEIPFEYREPVEVEVEFAGGREAELEVEFEFTEPRGGDELSVE</sequence>
<proteinExistence type="predicted"/>
<dbReference type="GeneID" id="79304515"/>
<reference evidence="2 3" key="1">
    <citation type="journal article" date="2019" name="Int. J. Syst. Evol. Microbiol.">
        <title>The Global Catalogue of Microorganisms (GCM) 10K type strain sequencing project: providing services to taxonomists for standard genome sequencing and annotation.</title>
        <authorList>
            <consortium name="The Broad Institute Genomics Platform"/>
            <consortium name="The Broad Institute Genome Sequencing Center for Infectious Disease"/>
            <person name="Wu L."/>
            <person name="Ma J."/>
        </authorList>
    </citation>
    <scope>NUCLEOTIDE SEQUENCE [LARGE SCALE GENOMIC DNA]</scope>
    <source>
        <strain evidence="2 3">DT72</strain>
    </source>
</reference>
<accession>A0ABD5WNJ4</accession>
<dbReference type="NCBIfam" id="TIGR04354">
    <property type="entry name" value="amphi-Trp"/>
    <property type="match status" value="1"/>
</dbReference>
<feature type="domain" description="Amphi-Trp" evidence="1">
    <location>
        <begin position="22"/>
        <end position="89"/>
    </location>
</feature>
<gene>
    <name evidence="2" type="ORF">ACFQJ6_20455</name>
</gene>
<dbReference type="InterPro" id="IPR027598">
    <property type="entry name" value="Amphi-Trp_dom"/>
</dbReference>
<keyword evidence="3" id="KW-1185">Reference proteome</keyword>
<comment type="caution">
    <text evidence="2">The sequence shown here is derived from an EMBL/GenBank/DDBJ whole genome shotgun (WGS) entry which is preliminary data.</text>
</comment>
<dbReference type="RefSeq" id="WP_276279917.1">
    <property type="nucleotide sequence ID" value="NZ_CP119809.1"/>
</dbReference>
<evidence type="ECO:0000259" key="1">
    <source>
        <dbReference type="Pfam" id="PF20068"/>
    </source>
</evidence>
<organism evidence="2 3">
    <name type="scientific">Halorussus caseinilyticus</name>
    <dbReference type="NCBI Taxonomy" id="3034025"/>
    <lineage>
        <taxon>Archaea</taxon>
        <taxon>Methanobacteriati</taxon>
        <taxon>Methanobacteriota</taxon>
        <taxon>Stenosarchaea group</taxon>
        <taxon>Halobacteria</taxon>
        <taxon>Halobacteriales</taxon>
        <taxon>Haladaptataceae</taxon>
        <taxon>Halorussus</taxon>
    </lineage>
</organism>